<comment type="catalytic activity">
    <reaction evidence="10">
        <text>[protein]-C-terminal S-[(2E,6E)-farnesyl]-L-cysteine + S-adenosyl-L-methionine = [protein]-C-terminal S-[(2E,6E)-farnesyl]-L-cysteine methyl ester + S-adenosyl-L-homocysteine</text>
        <dbReference type="Rhea" id="RHEA:21672"/>
        <dbReference type="Rhea" id="RHEA-COMP:12125"/>
        <dbReference type="Rhea" id="RHEA-COMP:12126"/>
        <dbReference type="ChEBI" id="CHEBI:57856"/>
        <dbReference type="ChEBI" id="CHEBI:59789"/>
        <dbReference type="ChEBI" id="CHEBI:90510"/>
        <dbReference type="ChEBI" id="CHEBI:90511"/>
        <dbReference type="EC" id="2.1.1.100"/>
    </reaction>
</comment>
<dbReference type="EC" id="2.1.1.100" evidence="3 10"/>
<feature type="transmembrane region" description="Helical" evidence="10">
    <location>
        <begin position="143"/>
        <end position="163"/>
    </location>
</feature>
<protein>
    <recommendedName>
        <fullName evidence="3 10">Protein-S-isoprenylcysteine O-methyltransferase</fullName>
        <ecNumber evidence="3 10">2.1.1.100</ecNumber>
    </recommendedName>
</protein>
<evidence type="ECO:0000256" key="5">
    <source>
        <dbReference type="ARBA" id="ARBA00022679"/>
    </source>
</evidence>
<evidence type="ECO:0000256" key="3">
    <source>
        <dbReference type="ARBA" id="ARBA00012151"/>
    </source>
</evidence>
<proteinExistence type="inferred from homology"/>
<dbReference type="InterPro" id="IPR025770">
    <property type="entry name" value="PPMT_MeTrfase"/>
</dbReference>
<evidence type="ECO:0000256" key="1">
    <source>
        <dbReference type="ARBA" id="ARBA00004141"/>
    </source>
</evidence>
<evidence type="ECO:0000256" key="2">
    <source>
        <dbReference type="ARBA" id="ARBA00009140"/>
    </source>
</evidence>
<keyword evidence="6 10" id="KW-0949">S-adenosyl-L-methionine</keyword>
<feature type="transmembrane region" description="Helical" evidence="10">
    <location>
        <begin position="118"/>
        <end position="136"/>
    </location>
</feature>
<dbReference type="EMBL" id="AMKT01000083">
    <property type="protein sequence ID" value="OXG13011.1"/>
    <property type="molecule type" value="Genomic_DNA"/>
</dbReference>
<sequence>MHFPFLNILQRPTMSDQTSQSPLSLPKTDQYDPRGSIPNTVFAVALIAAVLGAVGGSSLALASQTLLNVFAGSWARPQLGIYLGAMCIFHLMEFFTTAGWNPQKLSVDAFLLNNGRQYHYAHAIGLAEYFISSWLFPGKWNTFWGSFPWLTLVTLGMVVAQGIRSMAMIQAAQSFSHIVKSKKHDDHMLVTHGLYSWSRHPSYAGFFYWAVATQLLLGNIVSTLGFVVVLNKFFSARIVDEEKWLVKFFGNDYVEYRKRVGTKLLFYFSK</sequence>
<keyword evidence="10" id="KW-0256">Endoplasmic reticulum</keyword>
<dbReference type="InterPro" id="IPR007269">
    <property type="entry name" value="ICMT_MeTrfase"/>
</dbReference>
<evidence type="ECO:0000256" key="10">
    <source>
        <dbReference type="RuleBase" id="RU362022"/>
    </source>
</evidence>
<dbReference type="AlphaFoldDB" id="A0A854Q6T6"/>
<keyword evidence="4 10" id="KW-0489">Methyltransferase</keyword>
<comment type="subcellular location">
    <subcellularLocation>
        <location evidence="10">Endoplasmic reticulum membrane</location>
        <topology evidence="10">Multi-pass membrane protein</topology>
    </subcellularLocation>
    <subcellularLocation>
        <location evidence="1">Membrane</location>
        <topology evidence="1">Multi-pass membrane protein</topology>
    </subcellularLocation>
</comment>
<dbReference type="PANTHER" id="PTHR12714">
    <property type="entry name" value="PROTEIN-S ISOPRENYLCYSTEINE O-METHYLTRANSFERASE"/>
    <property type="match status" value="1"/>
</dbReference>
<evidence type="ECO:0000313" key="12">
    <source>
        <dbReference type="Proteomes" id="UP000199727"/>
    </source>
</evidence>
<comment type="caution">
    <text evidence="11">The sequence shown here is derived from an EMBL/GenBank/DDBJ whole genome shotgun (WGS) entry which is preliminary data.</text>
</comment>
<gene>
    <name evidence="11" type="ORF">C361_06201</name>
</gene>
<dbReference type="PANTHER" id="PTHR12714:SF9">
    <property type="entry name" value="PROTEIN-S-ISOPRENYLCYSTEINE O-METHYLTRANSFERASE"/>
    <property type="match status" value="1"/>
</dbReference>
<dbReference type="Pfam" id="PF04140">
    <property type="entry name" value="ICMT"/>
    <property type="match status" value="1"/>
</dbReference>
<dbReference type="GO" id="GO:0004671">
    <property type="term" value="F:protein C-terminal S-isoprenylcysteine carboxyl O-methyltransferase activity"/>
    <property type="evidence" value="ECO:0007669"/>
    <property type="project" value="UniProtKB-EC"/>
</dbReference>
<dbReference type="OrthoDB" id="422086at2759"/>
<evidence type="ECO:0000256" key="6">
    <source>
        <dbReference type="ARBA" id="ARBA00022691"/>
    </source>
</evidence>
<feature type="transmembrane region" description="Helical" evidence="10">
    <location>
        <begin position="79"/>
        <end position="98"/>
    </location>
</feature>
<evidence type="ECO:0000256" key="7">
    <source>
        <dbReference type="ARBA" id="ARBA00022692"/>
    </source>
</evidence>
<comment type="similarity">
    <text evidence="2 10">Belongs to the class VI-like SAM-binding methyltransferase superfamily. Isoprenylcysteine carboxyl methyltransferase family.</text>
</comment>
<dbReference type="Gene3D" id="1.20.120.1630">
    <property type="match status" value="1"/>
</dbReference>
<keyword evidence="7 10" id="KW-0812">Transmembrane</keyword>
<feature type="transmembrane region" description="Helical" evidence="10">
    <location>
        <begin position="206"/>
        <end position="230"/>
    </location>
</feature>
<reference evidence="11 12" key="1">
    <citation type="submission" date="2017-06" db="EMBL/GenBank/DDBJ databases">
        <title>Global population genomics of the pathogenic fungus Cryptococcus neoformans var. grubii.</title>
        <authorList>
            <person name="Cuomo C."/>
            <person name="Litvintseva A."/>
            <person name="Chen Y."/>
            <person name="Young S."/>
            <person name="Zeng Q."/>
            <person name="Chapman S."/>
            <person name="Gujja S."/>
            <person name="Saif S."/>
            <person name="Birren B."/>
        </authorList>
    </citation>
    <scope>NUCLEOTIDE SEQUENCE [LARGE SCALE GENOMIC DNA]</scope>
    <source>
        <strain evidence="11 12">Tu259-1</strain>
    </source>
</reference>
<keyword evidence="5 11" id="KW-0808">Transferase</keyword>
<organism evidence="11 12">
    <name type="scientific">Cryptococcus neoformans Tu259-1</name>
    <dbReference type="NCBI Taxonomy" id="1230072"/>
    <lineage>
        <taxon>Eukaryota</taxon>
        <taxon>Fungi</taxon>
        <taxon>Dikarya</taxon>
        <taxon>Basidiomycota</taxon>
        <taxon>Agaricomycotina</taxon>
        <taxon>Tremellomycetes</taxon>
        <taxon>Tremellales</taxon>
        <taxon>Cryptococcaceae</taxon>
        <taxon>Cryptococcus</taxon>
        <taxon>Cryptococcus neoformans species complex</taxon>
    </lineage>
</organism>
<feature type="transmembrane region" description="Helical" evidence="10">
    <location>
        <begin position="41"/>
        <end position="67"/>
    </location>
</feature>
<evidence type="ECO:0000256" key="9">
    <source>
        <dbReference type="ARBA" id="ARBA00023136"/>
    </source>
</evidence>
<evidence type="ECO:0000256" key="4">
    <source>
        <dbReference type="ARBA" id="ARBA00022603"/>
    </source>
</evidence>
<accession>A0A854Q6T6</accession>
<evidence type="ECO:0000256" key="8">
    <source>
        <dbReference type="ARBA" id="ARBA00022989"/>
    </source>
</evidence>
<dbReference type="GO" id="GO:0005789">
    <property type="term" value="C:endoplasmic reticulum membrane"/>
    <property type="evidence" value="ECO:0007669"/>
    <property type="project" value="UniProtKB-SubCell"/>
</dbReference>
<dbReference type="PROSITE" id="PS51564">
    <property type="entry name" value="SAM_ICMT"/>
    <property type="match status" value="1"/>
</dbReference>
<dbReference type="Proteomes" id="UP000199727">
    <property type="component" value="Unassembled WGS sequence"/>
</dbReference>
<evidence type="ECO:0000313" key="11">
    <source>
        <dbReference type="EMBL" id="OXG13011.1"/>
    </source>
</evidence>
<keyword evidence="9 10" id="KW-0472">Membrane</keyword>
<keyword evidence="8 10" id="KW-1133">Transmembrane helix</keyword>
<dbReference type="GO" id="GO:0032259">
    <property type="term" value="P:methylation"/>
    <property type="evidence" value="ECO:0007669"/>
    <property type="project" value="UniProtKB-KW"/>
</dbReference>
<name>A0A854Q6T6_CRYNE</name>